<comment type="caution">
    <text evidence="1">The sequence shown here is derived from an EMBL/GenBank/DDBJ whole genome shotgun (WGS) entry which is preliminary data.</text>
</comment>
<protein>
    <submittedName>
        <fullName evidence="1">Uncharacterized protein</fullName>
    </submittedName>
</protein>
<name>A0ABD3M3W1_9STRA</name>
<proteinExistence type="predicted"/>
<reference evidence="1 2" key="1">
    <citation type="submission" date="2024-10" db="EMBL/GenBank/DDBJ databases">
        <title>Updated reference genomes for cyclostephanoid diatoms.</title>
        <authorList>
            <person name="Roberts W.R."/>
            <person name="Alverson A.J."/>
        </authorList>
    </citation>
    <scope>NUCLEOTIDE SEQUENCE [LARGE SCALE GENOMIC DNA]</scope>
    <source>
        <strain evidence="1 2">AJA232-27</strain>
    </source>
</reference>
<keyword evidence="2" id="KW-1185">Reference proteome</keyword>
<dbReference type="EMBL" id="JALLBG020000227">
    <property type="protein sequence ID" value="KAL3758674.1"/>
    <property type="molecule type" value="Genomic_DNA"/>
</dbReference>
<accession>A0ABD3M3W1</accession>
<dbReference type="Proteomes" id="UP001530293">
    <property type="component" value="Unassembled WGS sequence"/>
</dbReference>
<sequence>MHRNDARKIGLNGCVYLISANLELQIVMMESRSVRLRSYALEEDRTVLPILPCHNMAYYYLLEREHPQPQI</sequence>
<gene>
    <name evidence="1" type="ORF">ACHAWU_005260</name>
</gene>
<evidence type="ECO:0000313" key="2">
    <source>
        <dbReference type="Proteomes" id="UP001530293"/>
    </source>
</evidence>
<organism evidence="1 2">
    <name type="scientific">Discostella pseudostelligera</name>
    <dbReference type="NCBI Taxonomy" id="259834"/>
    <lineage>
        <taxon>Eukaryota</taxon>
        <taxon>Sar</taxon>
        <taxon>Stramenopiles</taxon>
        <taxon>Ochrophyta</taxon>
        <taxon>Bacillariophyta</taxon>
        <taxon>Coscinodiscophyceae</taxon>
        <taxon>Thalassiosirophycidae</taxon>
        <taxon>Stephanodiscales</taxon>
        <taxon>Stephanodiscaceae</taxon>
        <taxon>Discostella</taxon>
    </lineage>
</organism>
<evidence type="ECO:0000313" key="1">
    <source>
        <dbReference type="EMBL" id="KAL3758674.1"/>
    </source>
</evidence>
<dbReference type="AlphaFoldDB" id="A0ABD3M3W1"/>